<dbReference type="Proteomes" id="UP000254808">
    <property type="component" value="Chromosome"/>
</dbReference>
<reference evidence="1 2" key="1">
    <citation type="submission" date="2018-03" db="EMBL/GenBank/DDBJ databases">
        <title>Phenotypic and genomic properties of Cyclonatronum proteinivorum gen. nov., sp. nov., a haloalkaliphilic bacteroidete from soda lakes possessing Na+-translocating rhodopsin.</title>
        <authorList>
            <person name="Toshchakov S.V."/>
            <person name="Korzhenkov A."/>
            <person name="Samarov N.I."/>
            <person name="Kublanov I.V."/>
            <person name="Muntyan M.S."/>
            <person name="Sorokin D.Y."/>
        </authorList>
    </citation>
    <scope>NUCLEOTIDE SEQUENCE [LARGE SCALE GENOMIC DNA]</scope>
    <source>
        <strain evidence="1 2">Omega</strain>
    </source>
</reference>
<gene>
    <name evidence="1" type="ORF">CYPRO_0053</name>
</gene>
<dbReference type="Gene3D" id="2.120.10.30">
    <property type="entry name" value="TolB, C-terminal domain"/>
    <property type="match status" value="2"/>
</dbReference>
<proteinExistence type="predicted"/>
<dbReference type="InterPro" id="IPR011044">
    <property type="entry name" value="Quino_amine_DH_bsu"/>
</dbReference>
<evidence type="ECO:0000313" key="1">
    <source>
        <dbReference type="EMBL" id="AXI99341.1"/>
    </source>
</evidence>
<organism evidence="1 2">
    <name type="scientific">Cyclonatronum proteinivorum</name>
    <dbReference type="NCBI Taxonomy" id="1457365"/>
    <lineage>
        <taxon>Bacteria</taxon>
        <taxon>Pseudomonadati</taxon>
        <taxon>Balneolota</taxon>
        <taxon>Balneolia</taxon>
        <taxon>Balneolales</taxon>
        <taxon>Cyclonatronaceae</taxon>
        <taxon>Cyclonatronum</taxon>
    </lineage>
</organism>
<sequence>MVLRAVLWLLFGLFGCAVLPAVFRAGGASAQVYENVHRPKPDLRQLDTPRFRVIFPAGEESAAFRTARILEDQYPIIKSLVGGELRRFPVVLNAHNDLSNGYVTPLHFRTEIEIPAIKGPALNPRTGGWIENVAPHELVHALHFSNIPDNSIPRLVYTFWPDMGRAMHGAAPFGMIEGIAVFHESNVVYGSGGRGNYSLFRDQTRAMLAGDAPWSLAQHLNPAFYSFPGNRHYTAGFEFINWLQYTYGMETTRQSIEYFVRYPFFGYGAALRHATGSRTGALYRAYLSEIRAALDPVPESVTATAAITLPKTAEDAHIGRAVWLDNARILFAQGTQYNSRPGFYVAEASGGTPRLLLETRQVGDFRFSLTPDRRHLLYSRYHSHPWFENTHIMDVYHFETDTRRLQRLTEGARLHAPAFAPGSSGGFSGDVFPGFTALQTDSETSRLVRVSEGGAVTELVRLKPDTWVQAEPSPAEAGRWAVIANRNGIQALWLVEGDDFGSVTGRNPDVGFRNGVVLDAAWAADGESVLLSGWMRGTESAQVYRFFPAENELVQLTNEPFGATSPDLRPDGGALLYIAQEGQSRVIRVLAAEHFGTRSFQPFDFQPELQDRFAATRLSDYREADLENWTLGAYRTGFDWLRPRGVVPVLELSERSRESRFGVMMSGGDVLRQHSWQAELTISDRRLWAEMFYRNTTFYPGWQMEAYYRPRFTNAGLFTERGGEVSLPFFGRIEDRSRNSFWQFRPGIAAREFRYTDDLFIRPGQPGFDGWFTDVSLKGFAALYWRWQQNIRDIMPNTGTVLFVQGEQFVYSDRDEGVQGMRFGVNQYLSPWLSRNHGLMLGAEGLTQTRTLLYGTSGLVYDGFETNILAGARNAAVLRARYALPLRYVDDGFISVPFFLDRVYLALQANYVLDLNAIDGAPLTTAGRAVYGIELRTSFRLYNLPLDIGLGLGWEPTRGKVQVFGNTR</sequence>
<dbReference type="InterPro" id="IPR011042">
    <property type="entry name" value="6-blade_b-propeller_TolB-like"/>
</dbReference>
<dbReference type="SUPFAM" id="SSF50969">
    <property type="entry name" value="YVTN repeat-like/Quinoprotein amine dehydrogenase"/>
    <property type="match status" value="1"/>
</dbReference>
<name>A0A345UFU0_9BACT</name>
<keyword evidence="2" id="KW-1185">Reference proteome</keyword>
<evidence type="ECO:0000313" key="2">
    <source>
        <dbReference type="Proteomes" id="UP000254808"/>
    </source>
</evidence>
<dbReference type="PROSITE" id="PS51257">
    <property type="entry name" value="PROKAR_LIPOPROTEIN"/>
    <property type="match status" value="1"/>
</dbReference>
<evidence type="ECO:0008006" key="3">
    <source>
        <dbReference type="Google" id="ProtNLM"/>
    </source>
</evidence>
<accession>A0A345UFU0</accession>
<dbReference type="KEGG" id="cprv:CYPRO_0053"/>
<dbReference type="AlphaFoldDB" id="A0A345UFU0"/>
<protein>
    <recommendedName>
        <fullName evidence="3">WD40-like Beta Propeller Repeat</fullName>
    </recommendedName>
</protein>
<dbReference type="EMBL" id="CP027806">
    <property type="protein sequence ID" value="AXI99341.1"/>
    <property type="molecule type" value="Genomic_DNA"/>
</dbReference>